<dbReference type="NCBIfam" id="TIGR01272">
    <property type="entry name" value="gluP"/>
    <property type="match status" value="1"/>
</dbReference>
<dbReference type="PANTHER" id="PTHR43702:SF11">
    <property type="entry name" value="L-FUCOSE-PROTON SYMPORTER"/>
    <property type="match status" value="1"/>
</dbReference>
<dbReference type="GO" id="GO:0005354">
    <property type="term" value="F:galactose transmembrane transporter activity"/>
    <property type="evidence" value="ECO:0007669"/>
    <property type="project" value="InterPro"/>
</dbReference>
<name>A0A512RDL8_9BACT</name>
<gene>
    <name evidence="10" type="primary">fucP</name>
    <name evidence="10" type="ORF">CCY01nite_00490</name>
</gene>
<keyword evidence="11" id="KW-1185">Reference proteome</keyword>
<feature type="transmembrane region" description="Helical" evidence="8">
    <location>
        <begin position="265"/>
        <end position="283"/>
    </location>
</feature>
<evidence type="ECO:0000256" key="5">
    <source>
        <dbReference type="ARBA" id="ARBA00022692"/>
    </source>
</evidence>
<evidence type="ECO:0000313" key="10">
    <source>
        <dbReference type="EMBL" id="GEP93789.1"/>
    </source>
</evidence>
<dbReference type="InterPro" id="IPR005275">
    <property type="entry name" value="Lfuc_symporter_FucP"/>
</dbReference>
<evidence type="ECO:0000256" key="6">
    <source>
        <dbReference type="ARBA" id="ARBA00022989"/>
    </source>
</evidence>
<keyword evidence="6 8" id="KW-1133">Transmembrane helix</keyword>
<comment type="subcellular location">
    <subcellularLocation>
        <location evidence="2">Cell inner membrane</location>
        <topology evidence="2">Multi-pass membrane protein</topology>
    </subcellularLocation>
</comment>
<dbReference type="InterPro" id="IPR011701">
    <property type="entry name" value="MFS"/>
</dbReference>
<feature type="transmembrane region" description="Helical" evidence="8">
    <location>
        <begin position="289"/>
        <end position="311"/>
    </location>
</feature>
<protein>
    <submittedName>
        <fullName evidence="10">L-fucose:H+ symporter permease</fullName>
    </submittedName>
</protein>
<dbReference type="InterPro" id="IPR036259">
    <property type="entry name" value="MFS_trans_sf"/>
</dbReference>
<dbReference type="EMBL" id="BKAU01000001">
    <property type="protein sequence ID" value="GEP93789.1"/>
    <property type="molecule type" value="Genomic_DNA"/>
</dbReference>
<feature type="domain" description="Major facilitator superfamily (MFS) profile" evidence="9">
    <location>
        <begin position="1"/>
        <end position="177"/>
    </location>
</feature>
<evidence type="ECO:0000256" key="8">
    <source>
        <dbReference type="SAM" id="Phobius"/>
    </source>
</evidence>
<evidence type="ECO:0000256" key="1">
    <source>
        <dbReference type="ARBA" id="ARBA00003321"/>
    </source>
</evidence>
<dbReference type="Gene3D" id="1.20.1250.20">
    <property type="entry name" value="MFS general substrate transporter like domains"/>
    <property type="match status" value="2"/>
</dbReference>
<feature type="transmembrane region" description="Helical" evidence="8">
    <location>
        <begin position="323"/>
        <end position="343"/>
    </location>
</feature>
<reference evidence="10 11" key="1">
    <citation type="submission" date="2019-07" db="EMBL/GenBank/DDBJ databases">
        <title>Whole genome shotgun sequence of Chitinophaga cymbidii NBRC 109752.</title>
        <authorList>
            <person name="Hosoyama A."/>
            <person name="Uohara A."/>
            <person name="Ohji S."/>
            <person name="Ichikawa N."/>
        </authorList>
    </citation>
    <scope>NUCLEOTIDE SEQUENCE [LARGE SCALE GENOMIC DNA]</scope>
    <source>
        <strain evidence="10 11">NBRC 109752</strain>
    </source>
</reference>
<accession>A0A512RDL8</accession>
<dbReference type="InterPro" id="IPR050375">
    <property type="entry name" value="MFS_TsgA-like"/>
</dbReference>
<feature type="transmembrane region" description="Helical" evidence="8">
    <location>
        <begin position="152"/>
        <end position="170"/>
    </location>
</feature>
<evidence type="ECO:0000259" key="9">
    <source>
        <dbReference type="PROSITE" id="PS50850"/>
    </source>
</evidence>
<dbReference type="GO" id="GO:0055056">
    <property type="term" value="F:D-glucose transmembrane transporter activity"/>
    <property type="evidence" value="ECO:0007669"/>
    <property type="project" value="InterPro"/>
</dbReference>
<dbReference type="AlphaFoldDB" id="A0A512RDL8"/>
<evidence type="ECO:0000256" key="7">
    <source>
        <dbReference type="ARBA" id="ARBA00023136"/>
    </source>
</evidence>
<dbReference type="SUPFAM" id="SSF103473">
    <property type="entry name" value="MFS general substrate transporter"/>
    <property type="match status" value="1"/>
</dbReference>
<dbReference type="GO" id="GO:0005886">
    <property type="term" value="C:plasma membrane"/>
    <property type="evidence" value="ECO:0007669"/>
    <property type="project" value="UniProtKB-SubCell"/>
</dbReference>
<dbReference type="InterPro" id="IPR005964">
    <property type="entry name" value="Glc/Gal_transptr_bac"/>
</dbReference>
<feature type="transmembrane region" description="Helical" evidence="8">
    <location>
        <begin position="198"/>
        <end position="222"/>
    </location>
</feature>
<dbReference type="PROSITE" id="PS50850">
    <property type="entry name" value="MFS"/>
    <property type="match status" value="1"/>
</dbReference>
<dbReference type="InterPro" id="IPR020846">
    <property type="entry name" value="MFS_dom"/>
</dbReference>
<feature type="transmembrane region" description="Helical" evidence="8">
    <location>
        <begin position="6"/>
        <end position="28"/>
    </location>
</feature>
<evidence type="ECO:0000313" key="11">
    <source>
        <dbReference type="Proteomes" id="UP000321436"/>
    </source>
</evidence>
<evidence type="ECO:0000256" key="3">
    <source>
        <dbReference type="ARBA" id="ARBA00009120"/>
    </source>
</evidence>
<dbReference type="Proteomes" id="UP000321436">
    <property type="component" value="Unassembled WGS sequence"/>
</dbReference>
<comment type="similarity">
    <text evidence="3">Belongs to the major facilitator superfamily. FHS transporter (TC 2.A.1.7) family.</text>
</comment>
<dbReference type="Pfam" id="PF07690">
    <property type="entry name" value="MFS_1"/>
    <property type="match status" value="1"/>
</dbReference>
<dbReference type="GO" id="GO:1904659">
    <property type="term" value="P:D-glucose transmembrane transport"/>
    <property type="evidence" value="ECO:0007669"/>
    <property type="project" value="InterPro"/>
</dbReference>
<keyword evidence="7 8" id="KW-0472">Membrane</keyword>
<comment type="caution">
    <text evidence="10">The sequence shown here is derived from an EMBL/GenBank/DDBJ whole genome shotgun (WGS) entry which is preliminary data.</text>
</comment>
<keyword evidence="5 8" id="KW-0812">Transmembrane</keyword>
<evidence type="ECO:0000256" key="4">
    <source>
        <dbReference type="ARBA" id="ARBA00022475"/>
    </source>
</evidence>
<feature type="transmembrane region" description="Helical" evidence="8">
    <location>
        <begin position="35"/>
        <end position="54"/>
    </location>
</feature>
<sequence>MTDTQSSFIDSAVFLAYFLLALPAGYIMKRFGFKSGIILGLLLYAAGAFLFIPAANSGQYMFFLVALFIIASGLTFLETAANPYVTILGNPDTATFRLNLAQCFNGVGAFVGPVIGAKFILSGKEYTEQQLNAMPAAELQQYLASEAAAVKMPYMVIGIVVLLVAVLFIFTKMPDVKEEDNAGQPAAHEGSIFRHRHLIAAIVTQFFYVGAQVGVNAFFIRFAKYAGGMPEKEAAYLLGAVAGLGFMIGRFVGTFLMRFMKPATLLSLYALLNVILILIAMTVKGEVAIWAVLAVPFFMSIMFPTIFSLGLQGLGGGHTKLGSSMLVMAIVGGAVCPPLMGLISDASNIQMAYLVPLVCFAVVLWFGTKGYKLAKAQ</sequence>
<comment type="function">
    <text evidence="1">Intake of glucose and galactose.</text>
</comment>
<feature type="transmembrane region" description="Helical" evidence="8">
    <location>
        <begin position="234"/>
        <end position="253"/>
    </location>
</feature>
<dbReference type="NCBIfam" id="TIGR00885">
    <property type="entry name" value="fucP"/>
    <property type="match status" value="1"/>
</dbReference>
<organism evidence="10 11">
    <name type="scientific">Chitinophaga cymbidii</name>
    <dbReference type="NCBI Taxonomy" id="1096750"/>
    <lineage>
        <taxon>Bacteria</taxon>
        <taxon>Pseudomonadati</taxon>
        <taxon>Bacteroidota</taxon>
        <taxon>Chitinophagia</taxon>
        <taxon>Chitinophagales</taxon>
        <taxon>Chitinophagaceae</taxon>
        <taxon>Chitinophaga</taxon>
    </lineage>
</organism>
<proteinExistence type="inferred from homology"/>
<evidence type="ECO:0000256" key="2">
    <source>
        <dbReference type="ARBA" id="ARBA00004429"/>
    </source>
</evidence>
<keyword evidence="4" id="KW-1003">Cell membrane</keyword>
<dbReference type="CDD" id="cd17394">
    <property type="entry name" value="MFS_FucP_like"/>
    <property type="match status" value="1"/>
</dbReference>
<dbReference type="GO" id="GO:0015535">
    <property type="term" value="F:fucose:proton symporter activity"/>
    <property type="evidence" value="ECO:0007669"/>
    <property type="project" value="InterPro"/>
</dbReference>
<dbReference type="PANTHER" id="PTHR43702">
    <property type="entry name" value="L-FUCOSE-PROTON SYMPORTER"/>
    <property type="match status" value="1"/>
</dbReference>
<feature type="transmembrane region" description="Helical" evidence="8">
    <location>
        <begin position="60"/>
        <end position="77"/>
    </location>
</feature>
<feature type="transmembrane region" description="Helical" evidence="8">
    <location>
        <begin position="349"/>
        <end position="367"/>
    </location>
</feature>